<gene>
    <name evidence="1" type="ORF">ALC53_14068</name>
</gene>
<reference evidence="1 2" key="1">
    <citation type="submission" date="2015-09" db="EMBL/GenBank/DDBJ databases">
        <title>Atta colombica WGS genome.</title>
        <authorList>
            <person name="Nygaard S."/>
            <person name="Hu H."/>
            <person name="Boomsma J."/>
            <person name="Zhang G."/>
        </authorList>
    </citation>
    <scope>NUCLEOTIDE SEQUENCE [LARGE SCALE GENOMIC DNA]</scope>
    <source>
        <strain evidence="1">Treedump-2</strain>
        <tissue evidence="1">Whole body</tissue>
    </source>
</reference>
<accession>A0A195ATI6</accession>
<keyword evidence="2" id="KW-1185">Reference proteome</keyword>
<proteinExistence type="predicted"/>
<evidence type="ECO:0000313" key="2">
    <source>
        <dbReference type="Proteomes" id="UP000078540"/>
    </source>
</evidence>
<evidence type="ECO:0000313" key="1">
    <source>
        <dbReference type="EMBL" id="KYM75372.1"/>
    </source>
</evidence>
<dbReference type="Proteomes" id="UP000078540">
    <property type="component" value="Unassembled WGS sequence"/>
</dbReference>
<protein>
    <submittedName>
        <fullName evidence="1">Uncharacterized protein</fullName>
    </submittedName>
</protein>
<name>A0A195ATI6_9HYME</name>
<feature type="non-terminal residue" evidence="1">
    <location>
        <position position="1"/>
    </location>
</feature>
<organism evidence="1 2">
    <name type="scientific">Atta colombica</name>
    <dbReference type="NCBI Taxonomy" id="520822"/>
    <lineage>
        <taxon>Eukaryota</taxon>
        <taxon>Metazoa</taxon>
        <taxon>Ecdysozoa</taxon>
        <taxon>Arthropoda</taxon>
        <taxon>Hexapoda</taxon>
        <taxon>Insecta</taxon>
        <taxon>Pterygota</taxon>
        <taxon>Neoptera</taxon>
        <taxon>Endopterygota</taxon>
        <taxon>Hymenoptera</taxon>
        <taxon>Apocrita</taxon>
        <taxon>Aculeata</taxon>
        <taxon>Formicoidea</taxon>
        <taxon>Formicidae</taxon>
        <taxon>Myrmicinae</taxon>
        <taxon>Atta</taxon>
    </lineage>
</organism>
<dbReference type="AlphaFoldDB" id="A0A195ATI6"/>
<sequence length="182" mass="20854">LYPTSCLVAFARAERRVTHSDEHACVNETQHKRILPHDVRQPREDVRRTIQRDFKRVSLNFPRQRVVFGGSPETGAALYVFAVTSSWEQHGERRGGSGTMHYGSQKIRDPDMRARHVPRQASSPDCDTCVFYVRTCVKRRWLARVIPTTGVHGDDRNTEEPTHNGLITMRLTRWVSSSQQSG</sequence>
<dbReference type="EMBL" id="KQ976745">
    <property type="protein sequence ID" value="KYM75372.1"/>
    <property type="molecule type" value="Genomic_DNA"/>
</dbReference>